<dbReference type="SUPFAM" id="SSF56112">
    <property type="entry name" value="Protein kinase-like (PK-like)"/>
    <property type="match status" value="1"/>
</dbReference>
<sequence>MDPTPPRPRPAPPPARVRATVATLPGGPAWLAELPALLERLCAEWGLRPDRPFDGGSCSWTAPVTTAEGGRAVIKVPFPHREARGEATGLRLWDGAGAVRLYRADEDSGALLIELCAPGDPLSDAGGRPEETLTAGAATLRSLWEHAPGERPGLERIDDVAAEWAPLLRERAHRHRGLLDGALAEHAAGLLETLPATAARRVVVHGDFNPGNVLRARRAPWLAIDPKPMSGDPCYDPWPLLMQIDPPMGAADPGRRLRSRLALVADVLGQPAERIAAWAFARSTESAYELLDRGLGDAAEEEITAARALARTAGV</sequence>
<gene>
    <name evidence="1" type="ORF">SAMN02745673_01158</name>
</gene>
<dbReference type="AlphaFoldDB" id="A0A1T4MVT5"/>
<evidence type="ECO:0000313" key="1">
    <source>
        <dbReference type="EMBL" id="SJZ71021.1"/>
    </source>
</evidence>
<dbReference type="Pfam" id="PF04655">
    <property type="entry name" value="APH_6_hur"/>
    <property type="match status" value="1"/>
</dbReference>
<dbReference type="GO" id="GO:0019748">
    <property type="term" value="P:secondary metabolic process"/>
    <property type="evidence" value="ECO:0007669"/>
    <property type="project" value="InterPro"/>
</dbReference>
<dbReference type="RefSeq" id="WP_159457219.1">
    <property type="nucleotide sequence ID" value="NZ_FUWS01000003.1"/>
</dbReference>
<dbReference type="Gene3D" id="3.90.1200.10">
    <property type="match status" value="1"/>
</dbReference>
<keyword evidence="1" id="KW-0418">Kinase</keyword>
<dbReference type="GO" id="GO:0016773">
    <property type="term" value="F:phosphotransferase activity, alcohol group as acceptor"/>
    <property type="evidence" value="ECO:0007669"/>
    <property type="project" value="InterPro"/>
</dbReference>
<dbReference type="STRING" id="1122192.SAMN02745673_01158"/>
<dbReference type="InterPro" id="IPR006748">
    <property type="entry name" value="NH2Glyco/OHUrea_AB-resist_kin"/>
</dbReference>
<dbReference type="Proteomes" id="UP000190637">
    <property type="component" value="Unassembled WGS sequence"/>
</dbReference>
<evidence type="ECO:0000313" key="2">
    <source>
        <dbReference type="Proteomes" id="UP000190637"/>
    </source>
</evidence>
<organism evidence="1 2">
    <name type="scientific">Marinactinospora thermotolerans DSM 45154</name>
    <dbReference type="NCBI Taxonomy" id="1122192"/>
    <lineage>
        <taxon>Bacteria</taxon>
        <taxon>Bacillati</taxon>
        <taxon>Actinomycetota</taxon>
        <taxon>Actinomycetes</taxon>
        <taxon>Streptosporangiales</taxon>
        <taxon>Nocardiopsidaceae</taxon>
        <taxon>Marinactinospora</taxon>
    </lineage>
</organism>
<reference evidence="1" key="1">
    <citation type="submission" date="2017-02" db="EMBL/GenBank/DDBJ databases">
        <authorList>
            <person name="Peterson S.W."/>
        </authorList>
    </citation>
    <scope>NUCLEOTIDE SEQUENCE [LARGE SCALE GENOMIC DNA]</scope>
    <source>
        <strain evidence="1">DSM 45154</strain>
    </source>
</reference>
<keyword evidence="2" id="KW-1185">Reference proteome</keyword>
<dbReference type="GO" id="GO:0016301">
    <property type="term" value="F:kinase activity"/>
    <property type="evidence" value="ECO:0007669"/>
    <property type="project" value="UniProtKB-KW"/>
</dbReference>
<dbReference type="EMBL" id="FUWS01000003">
    <property type="protein sequence ID" value="SJZ71021.1"/>
    <property type="molecule type" value="Genomic_DNA"/>
</dbReference>
<dbReference type="OrthoDB" id="3638028at2"/>
<keyword evidence="1" id="KW-0808">Transferase</keyword>
<name>A0A1T4MVT5_9ACTN</name>
<protein>
    <submittedName>
        <fullName evidence="1">Streptomycin 6-kinase</fullName>
    </submittedName>
</protein>
<dbReference type="InterPro" id="IPR011009">
    <property type="entry name" value="Kinase-like_dom_sf"/>
</dbReference>
<proteinExistence type="predicted"/>
<accession>A0A1T4MVT5</accession>